<dbReference type="InterPro" id="IPR029058">
    <property type="entry name" value="AB_hydrolase_fold"/>
</dbReference>
<name>A0A0V1B5K4_TRISP</name>
<evidence type="ECO:0000313" key="3">
    <source>
        <dbReference type="EMBL" id="KRY32256.1"/>
    </source>
</evidence>
<dbReference type="InterPro" id="IPR022122">
    <property type="entry name" value="DUF3657"/>
</dbReference>
<dbReference type="eggNOG" id="KOG2205">
    <property type="taxonomic scope" value="Eukaryota"/>
</dbReference>
<dbReference type="Pfam" id="PF05057">
    <property type="entry name" value="DUF676"/>
    <property type="match status" value="1"/>
</dbReference>
<evidence type="ECO:0000259" key="2">
    <source>
        <dbReference type="Pfam" id="PF05057"/>
    </source>
</evidence>
<dbReference type="PANTHER" id="PTHR12482">
    <property type="entry name" value="LIPASE ROG1-RELATED-RELATED"/>
    <property type="match status" value="1"/>
</dbReference>
<feature type="domain" description="DUF676" evidence="2">
    <location>
        <begin position="732"/>
        <end position="920"/>
    </location>
</feature>
<evidence type="ECO:0000256" key="1">
    <source>
        <dbReference type="ARBA" id="ARBA00007949"/>
    </source>
</evidence>
<comment type="similarity">
    <text evidence="1">Belongs to the FAM135 family.</text>
</comment>
<dbReference type="AlphaFoldDB" id="A0A0V1B5K4"/>
<dbReference type="SUPFAM" id="SSF53474">
    <property type="entry name" value="alpha/beta-Hydrolases"/>
    <property type="match status" value="1"/>
</dbReference>
<dbReference type="EMBL" id="JYDH01000101">
    <property type="protein sequence ID" value="KRY32256.1"/>
    <property type="molecule type" value="Genomic_DNA"/>
</dbReference>
<dbReference type="InParanoid" id="A0A0V1B5K4"/>
<dbReference type="OrthoDB" id="273452at2759"/>
<dbReference type="InterPro" id="IPR044294">
    <property type="entry name" value="Lipase-like"/>
</dbReference>
<protein>
    <recommendedName>
        <fullName evidence="2">DUF676 domain-containing protein</fullName>
    </recommendedName>
</protein>
<keyword evidence="4" id="KW-1185">Reference proteome</keyword>
<dbReference type="Pfam" id="PF12394">
    <property type="entry name" value="DUF3657"/>
    <property type="match status" value="1"/>
</dbReference>
<proteinExistence type="inferred from homology"/>
<reference evidence="3 4" key="1">
    <citation type="submission" date="2015-01" db="EMBL/GenBank/DDBJ databases">
        <title>Evolution of Trichinella species and genotypes.</title>
        <authorList>
            <person name="Korhonen P.K."/>
            <person name="Edoardo P."/>
            <person name="Giuseppe L.R."/>
            <person name="Gasser R.B."/>
        </authorList>
    </citation>
    <scope>NUCLEOTIDE SEQUENCE [LARGE SCALE GENOMIC DNA]</scope>
    <source>
        <strain evidence="3">ISS3</strain>
    </source>
</reference>
<gene>
    <name evidence="3" type="primary">fam135b</name>
    <name evidence="3" type="ORF">T01_7794</name>
</gene>
<accession>A0A0V1B5K4</accession>
<dbReference type="Gene3D" id="3.40.50.1820">
    <property type="entry name" value="alpha/beta hydrolase"/>
    <property type="match status" value="1"/>
</dbReference>
<organism evidence="3 4">
    <name type="scientific">Trichinella spiralis</name>
    <name type="common">Trichina worm</name>
    <dbReference type="NCBI Taxonomy" id="6334"/>
    <lineage>
        <taxon>Eukaryota</taxon>
        <taxon>Metazoa</taxon>
        <taxon>Ecdysozoa</taxon>
        <taxon>Nematoda</taxon>
        <taxon>Enoplea</taxon>
        <taxon>Dorylaimia</taxon>
        <taxon>Trichinellida</taxon>
        <taxon>Trichinellidae</taxon>
        <taxon>Trichinella</taxon>
    </lineage>
</organism>
<sequence>MLSGQQFYCITVEKPSAFTVVYRLATNFTFETSRLFPGCHYFVDSHLIYLTLINYSNFEQKVKCLLVITSADGRNYVKNAIVQNTIFYFIHTRFFLTTVVLYENLSTYLDQLIKYRRAMVADDVFVSSVKLSLELTKLRNMALKLFGYYHIRCQLQCAKKLASKMQIQVSKPAIPHLFPGTVLKDTAIGTTFEVSRNCRCVQFADVIEYWIHIPVDFTKVEDKVQFNLSLELWHIGKDGVLNKNFDDVVDMFKQISKRDLVLNFSLSKGLHCHRPVLFDYQCLGAVSFTVHCSLISVNILPTKALENHFRNSCSENGWFSEETNVMSYRQLMQSSVASKNSKRPIQKEVPITAYISAFCLLLNAYGALQSKLLQLLPYLPRRDHINFQPLNCSKKFEMMEQNLSCCTCDLETKVICVSQIVFLSNSLNSLWRRFLQMFRFSSGVTQKLAIEHHSSRVKRFADGVLVTENSSQALFNADEQAQDAVAQLKWADIIRRSSYFKLLPELQIHCLTLDGTACNMPIFLEERFEPTASWSTGSGSPASIAKAFPFKRSPFADNQRGFNCRKSPTLDARDQKKISALRKFPCFERIKTQYLKFKRLCFGGKVFTCASLPNLADDQSEVHQVLLSDATKFYSDPVISVSGDDDYSEKGDEMLENSCEQSVLHFKRSDLFSTYESGSSVDQSLLMYAEAKEKCRKVLRDNGFSGWLASDFATLPLQRYYFVSPTAVDRSSSNLHLVVCVHGLEGSPCDLNMVKFFIQLNLPGENIDFLMSRRNQMDTTYKEFQLMTRNFVEELLLHISQYPQLPRRISFIGHSLGTIIIRSALADPRLQSCLPRLHTFLSLNGPHCGVLYNKSSFVNIGLWFMQKWKKSGSLRQLTMKDNADLRQCFLYQLSKLPCFEYFKYVLLVGSPDDYYVPLHSALIQTTKSIHTAGNSLSTVYGEMVKNLLEPVVRSGRTLTVRYTVMHSPVIDTGSAYLLGRTAHIAVLDSDIFIEKFLSVSALLLLFTFHSQTALGIIGQLLLRGFLRCFHAFYVWRLFRRHARNVWSTTTTQDNTDSIVGTVPLNASFPFHITV</sequence>
<dbReference type="FunCoup" id="A0A0V1B5K4">
    <property type="interactions" value="510"/>
</dbReference>
<dbReference type="InterPro" id="IPR007751">
    <property type="entry name" value="DUF676_lipase-like"/>
</dbReference>
<dbReference type="Proteomes" id="UP000054776">
    <property type="component" value="Unassembled WGS sequence"/>
</dbReference>
<comment type="caution">
    <text evidence="3">The sequence shown here is derived from an EMBL/GenBank/DDBJ whole genome shotgun (WGS) entry which is preliminary data.</text>
</comment>
<dbReference type="PANTHER" id="PTHR12482:SF5">
    <property type="entry name" value="DUF676 DOMAIN-CONTAINING PROTEIN"/>
    <property type="match status" value="1"/>
</dbReference>
<evidence type="ECO:0000313" key="4">
    <source>
        <dbReference type="Proteomes" id="UP000054776"/>
    </source>
</evidence>